<accession>A0ABQ1RBN2</accession>
<reference evidence="4" key="1">
    <citation type="journal article" date="2019" name="Int. J. Syst. Evol. Microbiol.">
        <title>The Global Catalogue of Microorganisms (GCM) 10K type strain sequencing project: providing services to taxonomists for standard genome sequencing and annotation.</title>
        <authorList>
            <consortium name="The Broad Institute Genomics Platform"/>
            <consortium name="The Broad Institute Genome Sequencing Center for Infectious Disease"/>
            <person name="Wu L."/>
            <person name="Ma J."/>
        </authorList>
    </citation>
    <scope>NUCLEOTIDE SEQUENCE [LARGE SCALE GENOMIC DNA]</scope>
    <source>
        <strain evidence="4">CGMCC 1.12923</strain>
    </source>
</reference>
<name>A0ABQ1RBN2_9ALTE</name>
<sequence>MSVVNKMLQDLETRQQQQQNSANYQPPAKRRHGWWMFGVLPLAVVAAVIYWFWPVLWSITEPDRPPQQTPQATQSSPETTAPSVSTDKQIEEAVTEPEEAEVINTITRQPELHAQAVADADDTVVQQETPALALPSEKQTTNKPVQTERSQPAVQTEKPVAFSKTQAASNAEQRWQQLKAEVSKAMADNTETEAISGLKKMLEIQPDNHQVRRKLAALLLKNGATAHSGLLLEQGVELYPQELSLLQSLARFYDHNQQTDKALMLLKGHNPNVLQYPDYIQLRARLAQKQQDHQQAQHDYALLSRYQPDNIKWRLGLAVSLDQGGQHQAAIEVYRWLDGASTPPQIGDFVQQRLMALGG</sequence>
<evidence type="ECO:0000313" key="4">
    <source>
        <dbReference type="Proteomes" id="UP000614272"/>
    </source>
</evidence>
<dbReference type="RefSeq" id="WP_099033732.1">
    <property type="nucleotide sequence ID" value="NZ_BMGJ01000005.1"/>
</dbReference>
<dbReference type="Gene3D" id="1.25.40.10">
    <property type="entry name" value="Tetratricopeptide repeat domain"/>
    <property type="match status" value="1"/>
</dbReference>
<proteinExistence type="predicted"/>
<keyword evidence="2" id="KW-0812">Transmembrane</keyword>
<evidence type="ECO:0008006" key="5">
    <source>
        <dbReference type="Google" id="ProtNLM"/>
    </source>
</evidence>
<feature type="region of interest" description="Disordered" evidence="1">
    <location>
        <begin position="130"/>
        <end position="159"/>
    </location>
</feature>
<dbReference type="SUPFAM" id="SSF48452">
    <property type="entry name" value="TPR-like"/>
    <property type="match status" value="1"/>
</dbReference>
<evidence type="ECO:0000256" key="2">
    <source>
        <dbReference type="SAM" id="Phobius"/>
    </source>
</evidence>
<keyword evidence="2" id="KW-0472">Membrane</keyword>
<keyword evidence="2" id="KW-1133">Transmembrane helix</keyword>
<comment type="caution">
    <text evidence="3">The sequence shown here is derived from an EMBL/GenBank/DDBJ whole genome shotgun (WGS) entry which is preliminary data.</text>
</comment>
<feature type="region of interest" description="Disordered" evidence="1">
    <location>
        <begin position="63"/>
        <end position="100"/>
    </location>
</feature>
<feature type="compositionally biased region" description="Polar residues" evidence="1">
    <location>
        <begin position="137"/>
        <end position="154"/>
    </location>
</feature>
<protein>
    <recommendedName>
        <fullName evidence="5">MSHA biogenesis protein MshN</fullName>
    </recommendedName>
</protein>
<organism evidence="3 4">
    <name type="scientific">Lacimicrobium alkaliphilum</name>
    <dbReference type="NCBI Taxonomy" id="1526571"/>
    <lineage>
        <taxon>Bacteria</taxon>
        <taxon>Pseudomonadati</taxon>
        <taxon>Pseudomonadota</taxon>
        <taxon>Gammaproteobacteria</taxon>
        <taxon>Alteromonadales</taxon>
        <taxon>Alteromonadaceae</taxon>
        <taxon>Lacimicrobium</taxon>
    </lineage>
</organism>
<evidence type="ECO:0000313" key="3">
    <source>
        <dbReference type="EMBL" id="GGD61858.1"/>
    </source>
</evidence>
<dbReference type="Proteomes" id="UP000614272">
    <property type="component" value="Unassembled WGS sequence"/>
</dbReference>
<gene>
    <name evidence="3" type="ORF">GCM10011357_16420</name>
</gene>
<keyword evidence="4" id="KW-1185">Reference proteome</keyword>
<evidence type="ECO:0000256" key="1">
    <source>
        <dbReference type="SAM" id="MobiDB-lite"/>
    </source>
</evidence>
<dbReference type="EMBL" id="BMGJ01000005">
    <property type="protein sequence ID" value="GGD61858.1"/>
    <property type="molecule type" value="Genomic_DNA"/>
</dbReference>
<feature type="transmembrane region" description="Helical" evidence="2">
    <location>
        <begin position="34"/>
        <end position="53"/>
    </location>
</feature>
<dbReference type="InterPro" id="IPR011990">
    <property type="entry name" value="TPR-like_helical_dom_sf"/>
</dbReference>
<feature type="compositionally biased region" description="Low complexity" evidence="1">
    <location>
        <begin position="69"/>
        <end position="80"/>
    </location>
</feature>